<dbReference type="AlphaFoldDB" id="A0A4Q7LW85"/>
<evidence type="ECO:0000313" key="8">
    <source>
        <dbReference type="Proteomes" id="UP000293433"/>
    </source>
</evidence>
<keyword evidence="5 6" id="KW-0472">Membrane</keyword>
<dbReference type="Pfam" id="PF02588">
    <property type="entry name" value="YitT_membrane"/>
    <property type="match status" value="1"/>
</dbReference>
<keyword evidence="4 6" id="KW-1133">Transmembrane helix</keyword>
<dbReference type="InterPro" id="IPR003740">
    <property type="entry name" value="YitT"/>
</dbReference>
<organism evidence="7 8">
    <name type="scientific">Sphaerotilus mobilis</name>
    <dbReference type="NCBI Taxonomy" id="47994"/>
    <lineage>
        <taxon>Bacteria</taxon>
        <taxon>Pseudomonadati</taxon>
        <taxon>Pseudomonadota</taxon>
        <taxon>Betaproteobacteria</taxon>
        <taxon>Burkholderiales</taxon>
        <taxon>Sphaerotilaceae</taxon>
        <taxon>Sphaerotilus</taxon>
    </lineage>
</organism>
<feature type="transmembrane region" description="Helical" evidence="6">
    <location>
        <begin position="85"/>
        <end position="107"/>
    </location>
</feature>
<dbReference type="EMBL" id="SGWV01000007">
    <property type="protein sequence ID" value="RZS57979.1"/>
    <property type="molecule type" value="Genomic_DNA"/>
</dbReference>
<feature type="transmembrane region" description="Helical" evidence="6">
    <location>
        <begin position="21"/>
        <end position="40"/>
    </location>
</feature>
<proteinExistence type="predicted"/>
<evidence type="ECO:0000256" key="3">
    <source>
        <dbReference type="ARBA" id="ARBA00022692"/>
    </source>
</evidence>
<feature type="transmembrane region" description="Helical" evidence="6">
    <location>
        <begin position="181"/>
        <end position="198"/>
    </location>
</feature>
<dbReference type="Proteomes" id="UP000293433">
    <property type="component" value="Unassembled WGS sequence"/>
</dbReference>
<feature type="transmembrane region" description="Helical" evidence="6">
    <location>
        <begin position="113"/>
        <end position="133"/>
    </location>
</feature>
<dbReference type="OrthoDB" id="3296441at2"/>
<dbReference type="GO" id="GO:0005886">
    <property type="term" value="C:plasma membrane"/>
    <property type="evidence" value="ECO:0007669"/>
    <property type="project" value="UniProtKB-SubCell"/>
</dbReference>
<comment type="caution">
    <text evidence="7">The sequence shown here is derived from an EMBL/GenBank/DDBJ whole genome shotgun (WGS) entry which is preliminary data.</text>
</comment>
<evidence type="ECO:0000256" key="2">
    <source>
        <dbReference type="ARBA" id="ARBA00022475"/>
    </source>
</evidence>
<evidence type="ECO:0000256" key="1">
    <source>
        <dbReference type="ARBA" id="ARBA00004651"/>
    </source>
</evidence>
<name>A0A4Q7LW85_9BURK</name>
<dbReference type="RefSeq" id="WP_130480183.1">
    <property type="nucleotide sequence ID" value="NZ_SGWV01000007.1"/>
</dbReference>
<dbReference type="PANTHER" id="PTHR33545:SF5">
    <property type="entry name" value="UPF0750 MEMBRANE PROTEIN YITT"/>
    <property type="match status" value="1"/>
</dbReference>
<evidence type="ECO:0000256" key="5">
    <source>
        <dbReference type="ARBA" id="ARBA00023136"/>
    </source>
</evidence>
<comment type="subcellular location">
    <subcellularLocation>
        <location evidence="1">Cell membrane</location>
        <topology evidence="1">Multi-pass membrane protein</topology>
    </subcellularLocation>
</comment>
<protein>
    <submittedName>
        <fullName evidence="7">Putative 5xTM membrane YitT family protein</fullName>
    </submittedName>
</protein>
<gene>
    <name evidence="7" type="ORF">EV685_0255</name>
</gene>
<feature type="transmembrane region" description="Helical" evidence="6">
    <location>
        <begin position="60"/>
        <end position="78"/>
    </location>
</feature>
<evidence type="ECO:0000256" key="6">
    <source>
        <dbReference type="SAM" id="Phobius"/>
    </source>
</evidence>
<keyword evidence="3 6" id="KW-0812">Transmembrane</keyword>
<sequence length="208" mass="22022">MSQTSTEPDDDQRHGAVEDGMALLSATLFMSLGLVLFQKVGLYTGGTAGLAFLLHYRSGWPLGAIFFAINLPFAWLAWRHLGRAFALRTLAAVGLISALSEATPQWIALDRVAPGYAALAGGVLMGTALLVLFRHRASLGGIGVLALWLQERHGIRAGAFQMGVDVCIVLGALAATDVSRVAWSVLGAVAVNLVLAMNHKPGRYRGLS</sequence>
<reference evidence="7 8" key="1">
    <citation type="submission" date="2019-02" db="EMBL/GenBank/DDBJ databases">
        <title>Genomic Encyclopedia of Type Strains, Phase IV (KMG-IV): sequencing the most valuable type-strain genomes for metagenomic binning, comparative biology and taxonomic classification.</title>
        <authorList>
            <person name="Goeker M."/>
        </authorList>
    </citation>
    <scope>NUCLEOTIDE SEQUENCE [LARGE SCALE GENOMIC DNA]</scope>
    <source>
        <strain evidence="7 8">DSM 10617</strain>
    </source>
</reference>
<feature type="transmembrane region" description="Helical" evidence="6">
    <location>
        <begin position="154"/>
        <end position="175"/>
    </location>
</feature>
<evidence type="ECO:0000256" key="4">
    <source>
        <dbReference type="ARBA" id="ARBA00022989"/>
    </source>
</evidence>
<keyword evidence="2" id="KW-1003">Cell membrane</keyword>
<accession>A0A4Q7LW85</accession>
<keyword evidence="8" id="KW-1185">Reference proteome</keyword>
<evidence type="ECO:0000313" key="7">
    <source>
        <dbReference type="EMBL" id="RZS57979.1"/>
    </source>
</evidence>
<dbReference type="PANTHER" id="PTHR33545">
    <property type="entry name" value="UPF0750 MEMBRANE PROTEIN YITT-RELATED"/>
    <property type="match status" value="1"/>
</dbReference>
<dbReference type="InterPro" id="IPR051461">
    <property type="entry name" value="UPF0750_membrane"/>
</dbReference>